<organism evidence="8">
    <name type="scientific">Solanum lycopersicum</name>
    <name type="common">Tomato</name>
    <name type="synonym">Lycopersicon esculentum</name>
    <dbReference type="NCBI Taxonomy" id="4081"/>
    <lineage>
        <taxon>Eukaryota</taxon>
        <taxon>Viridiplantae</taxon>
        <taxon>Streptophyta</taxon>
        <taxon>Embryophyta</taxon>
        <taxon>Tracheophyta</taxon>
        <taxon>Spermatophyta</taxon>
        <taxon>Magnoliopsida</taxon>
        <taxon>eudicotyledons</taxon>
        <taxon>Gunneridae</taxon>
        <taxon>Pentapetalae</taxon>
        <taxon>asterids</taxon>
        <taxon>lamiids</taxon>
        <taxon>Solanales</taxon>
        <taxon>Solanaceae</taxon>
        <taxon>Solanoideae</taxon>
        <taxon>Solaneae</taxon>
        <taxon>Solanum</taxon>
        <taxon>Solanum subgen. Lycopersicon</taxon>
    </lineage>
</organism>
<name>A0A3Q7FIW3_SOLLC</name>
<dbReference type="PRINTS" id="PR01166">
    <property type="entry name" value="CYCOXIDASEII"/>
</dbReference>
<dbReference type="InParanoid" id="A0A3Q7FIW3"/>
<dbReference type="PANTHER" id="PTHR22888:SF9">
    <property type="entry name" value="CYTOCHROME C OXIDASE SUBUNIT 2"/>
    <property type="match status" value="1"/>
</dbReference>
<proteinExistence type="inferred from homology"/>
<dbReference type="GO" id="GO:0004129">
    <property type="term" value="F:cytochrome-c oxidase activity"/>
    <property type="evidence" value="ECO:0007669"/>
    <property type="project" value="UniProtKB-EC"/>
</dbReference>
<evidence type="ECO:0000256" key="4">
    <source>
        <dbReference type="ARBA" id="ARBA00023136"/>
    </source>
</evidence>
<feature type="domain" description="Cytochrome oxidase subunit II copper A binding" evidence="7">
    <location>
        <begin position="1"/>
        <end position="69"/>
    </location>
</feature>
<dbReference type="Gene3D" id="2.60.40.420">
    <property type="entry name" value="Cupredoxins - blue copper proteins"/>
    <property type="match status" value="1"/>
</dbReference>
<evidence type="ECO:0000256" key="5">
    <source>
        <dbReference type="ARBA" id="ARBA00031389"/>
    </source>
</evidence>
<dbReference type="InterPro" id="IPR045187">
    <property type="entry name" value="CcO_II"/>
</dbReference>
<dbReference type="GO" id="GO:0005507">
    <property type="term" value="F:copper ion binding"/>
    <property type="evidence" value="ECO:0007669"/>
    <property type="project" value="InterPro"/>
</dbReference>
<evidence type="ECO:0000256" key="6">
    <source>
        <dbReference type="ARBA" id="ARBA00049512"/>
    </source>
</evidence>
<dbReference type="InterPro" id="IPR002429">
    <property type="entry name" value="CcO_II-like_C"/>
</dbReference>
<evidence type="ECO:0000256" key="3">
    <source>
        <dbReference type="ARBA" id="ARBA00007866"/>
    </source>
</evidence>
<dbReference type="PANTHER" id="PTHR22888">
    <property type="entry name" value="CYTOCHROME C OXIDASE, SUBUNIT II"/>
    <property type="match status" value="1"/>
</dbReference>
<evidence type="ECO:0000259" key="7">
    <source>
        <dbReference type="PROSITE" id="PS50857"/>
    </source>
</evidence>
<keyword evidence="9" id="KW-1185">Reference proteome</keyword>
<accession>A0A3Q7FIW3</accession>
<dbReference type="SUPFAM" id="SSF49503">
    <property type="entry name" value="Cupredoxins"/>
    <property type="match status" value="1"/>
</dbReference>
<dbReference type="AlphaFoldDB" id="A0A3Q7FIW3"/>
<evidence type="ECO:0000256" key="2">
    <source>
        <dbReference type="ARBA" id="ARBA00004370"/>
    </source>
</evidence>
<comment type="cofactor">
    <cofactor evidence="1">
        <name>Cu cation</name>
        <dbReference type="ChEBI" id="CHEBI:23378"/>
    </cofactor>
</comment>
<evidence type="ECO:0000313" key="8">
    <source>
        <dbReference type="EnsemblPlants" id="Solyc03g063800.2.1.1"/>
    </source>
</evidence>
<dbReference type="EnsemblPlants" id="Solyc03g063800.2.1">
    <property type="protein sequence ID" value="Solyc03g063800.2.1.1"/>
    <property type="gene ID" value="Solyc03g063800.2"/>
</dbReference>
<dbReference type="STRING" id="4081.A0A3Q7FIW3"/>
<sequence length="69" mass="7699">DDLELGQSRLLEVDNTVILQAKIPIRFIVKSADVPHSWVVPSLGVKCDVVPGHLNQTSILVKREEVYYG</sequence>
<reference evidence="8" key="2">
    <citation type="submission" date="2019-01" db="UniProtKB">
        <authorList>
            <consortium name="EnsemblPlants"/>
        </authorList>
    </citation>
    <scope>IDENTIFICATION</scope>
    <source>
        <strain evidence="8">cv. Heinz 1706</strain>
    </source>
</reference>
<comment type="catalytic activity">
    <reaction evidence="6">
        <text>4 Fe(II)-[cytochrome c] + O2 + 8 H(+)(in) = 4 Fe(III)-[cytochrome c] + 2 H2O + 4 H(+)(out)</text>
        <dbReference type="Rhea" id="RHEA:11436"/>
        <dbReference type="Rhea" id="RHEA-COMP:10350"/>
        <dbReference type="Rhea" id="RHEA-COMP:14399"/>
        <dbReference type="ChEBI" id="CHEBI:15377"/>
        <dbReference type="ChEBI" id="CHEBI:15378"/>
        <dbReference type="ChEBI" id="CHEBI:15379"/>
        <dbReference type="ChEBI" id="CHEBI:29033"/>
        <dbReference type="ChEBI" id="CHEBI:29034"/>
        <dbReference type="EC" id="7.1.1.9"/>
    </reaction>
    <physiologicalReaction direction="left-to-right" evidence="6">
        <dbReference type="Rhea" id="RHEA:11437"/>
    </physiologicalReaction>
</comment>
<comment type="similarity">
    <text evidence="3">Belongs to the cytochrome c oxidase subunit 2 family.</text>
</comment>
<dbReference type="InterPro" id="IPR008972">
    <property type="entry name" value="Cupredoxin"/>
</dbReference>
<evidence type="ECO:0000256" key="1">
    <source>
        <dbReference type="ARBA" id="ARBA00001935"/>
    </source>
</evidence>
<protein>
    <recommendedName>
        <fullName evidence="5">Cytochrome c oxidase polypeptide II</fullName>
    </recommendedName>
</protein>
<evidence type="ECO:0000313" key="9">
    <source>
        <dbReference type="Proteomes" id="UP000004994"/>
    </source>
</evidence>
<comment type="subcellular location">
    <subcellularLocation>
        <location evidence="2">Membrane</location>
    </subcellularLocation>
</comment>
<dbReference type="PROSITE" id="PS50857">
    <property type="entry name" value="COX2_CUA"/>
    <property type="match status" value="1"/>
</dbReference>
<dbReference type="PaxDb" id="4081-Solyc03g063800.1.1"/>
<dbReference type="Gramene" id="Solyc03g063800.2.1">
    <property type="protein sequence ID" value="Solyc03g063800.2.1.1"/>
    <property type="gene ID" value="Solyc03g063800.2"/>
</dbReference>
<dbReference type="GO" id="GO:0016020">
    <property type="term" value="C:membrane"/>
    <property type="evidence" value="ECO:0007669"/>
    <property type="project" value="UniProtKB-SubCell"/>
</dbReference>
<keyword evidence="4" id="KW-0472">Membrane</keyword>
<dbReference type="Pfam" id="PF00116">
    <property type="entry name" value="COX2"/>
    <property type="match status" value="1"/>
</dbReference>
<dbReference type="OMA" id="KSHTHFI"/>
<dbReference type="Proteomes" id="UP000004994">
    <property type="component" value="Chromosome 3"/>
</dbReference>
<reference evidence="8" key="1">
    <citation type="journal article" date="2012" name="Nature">
        <title>The tomato genome sequence provides insights into fleshy fruit evolution.</title>
        <authorList>
            <consortium name="Tomato Genome Consortium"/>
        </authorList>
    </citation>
    <scope>NUCLEOTIDE SEQUENCE [LARGE SCALE GENOMIC DNA]</scope>
    <source>
        <strain evidence="8">cv. Heinz 1706</strain>
    </source>
</reference>